<dbReference type="OrthoDB" id="20105at2759"/>
<proteinExistence type="inferred from homology"/>
<dbReference type="PANTHER" id="PTHR10920:SF18">
    <property type="entry name" value="RRNA METHYLTRANSFERASE 2, MITOCHONDRIAL"/>
    <property type="match status" value="1"/>
</dbReference>
<evidence type="ECO:0000256" key="7">
    <source>
        <dbReference type="PIRSR" id="PIRSR005461-1"/>
    </source>
</evidence>
<evidence type="ECO:0000313" key="11">
    <source>
        <dbReference type="Proteomes" id="UP000799640"/>
    </source>
</evidence>
<evidence type="ECO:0000313" key="10">
    <source>
        <dbReference type="EMBL" id="KAF2402608.1"/>
    </source>
</evidence>
<dbReference type="Pfam" id="PF01728">
    <property type="entry name" value="FtsJ"/>
    <property type="match status" value="1"/>
</dbReference>
<protein>
    <recommendedName>
        <fullName evidence="6">rRNA methyltransferase 2, mitochondrial</fullName>
    </recommendedName>
</protein>
<accession>A0A6G1I2T3</accession>
<sequence length="321" mass="35439">MPPARLTPRLLRALAASHLLNRPLTFCAPPLTLPRLALRSSSSSTRWRTRQSSDTYTRAARTQGLKSRAAFKLLQLDAKHALFAPGQTVVDLGFAPGSWSQVAAEKARGGRVVGIDVIPAQPPAGVSTLQGNFLSGEVQEMMRGFLREGAWAGVGEGGDKDGEGGKVGGKTKGRKDERRRDAEMGRVVDVVLSDMSAPWEPQSGRWLRSVAEPYRRMMNTSGIGVRDHAGSMDLATAALAFAFDMLRAGGHFVVKFYQGAEDKVLERRLRVLFEKVYREKPESSRSESKEAFFVALRRSPDVPRKDVLDEEEDVWKEDEDE</sequence>
<evidence type="ECO:0000256" key="5">
    <source>
        <dbReference type="ARBA" id="ARBA00022691"/>
    </source>
</evidence>
<evidence type="ECO:0000256" key="1">
    <source>
        <dbReference type="ARBA" id="ARBA00009258"/>
    </source>
</evidence>
<name>A0A6G1I2T3_9PEZI</name>
<dbReference type="SUPFAM" id="SSF53335">
    <property type="entry name" value="S-adenosyl-L-methionine-dependent methyltransferases"/>
    <property type="match status" value="1"/>
</dbReference>
<organism evidence="10 11">
    <name type="scientific">Trichodelitschia bisporula</name>
    <dbReference type="NCBI Taxonomy" id="703511"/>
    <lineage>
        <taxon>Eukaryota</taxon>
        <taxon>Fungi</taxon>
        <taxon>Dikarya</taxon>
        <taxon>Ascomycota</taxon>
        <taxon>Pezizomycotina</taxon>
        <taxon>Dothideomycetes</taxon>
        <taxon>Dothideomycetes incertae sedis</taxon>
        <taxon>Phaeotrichales</taxon>
        <taxon>Phaeotrichaceae</taxon>
        <taxon>Trichodelitschia</taxon>
    </lineage>
</organism>
<gene>
    <name evidence="10" type="ORF">EJ06DRAFT_574645</name>
</gene>
<keyword evidence="5 7" id="KW-0949">S-adenosyl-L-methionine</keyword>
<feature type="region of interest" description="Disordered" evidence="8">
    <location>
        <begin position="153"/>
        <end position="180"/>
    </location>
</feature>
<dbReference type="Proteomes" id="UP000799640">
    <property type="component" value="Unassembled WGS sequence"/>
</dbReference>
<keyword evidence="3 10" id="KW-0489">Methyltransferase</keyword>
<evidence type="ECO:0000256" key="8">
    <source>
        <dbReference type="SAM" id="MobiDB-lite"/>
    </source>
</evidence>
<keyword evidence="4 10" id="KW-0808">Transferase</keyword>
<keyword evidence="2" id="KW-0698">rRNA processing</keyword>
<feature type="active site" description="Proton acceptor" evidence="7">
    <location>
        <position position="255"/>
    </location>
</feature>
<feature type="domain" description="Ribosomal RNA methyltransferase FtsJ" evidence="9">
    <location>
        <begin position="66"/>
        <end position="298"/>
    </location>
</feature>
<dbReference type="InterPro" id="IPR050082">
    <property type="entry name" value="RNA_methyltr_RlmE"/>
</dbReference>
<dbReference type="GO" id="GO:0008650">
    <property type="term" value="F:rRNA (uridine-2'-O-)-methyltransferase activity"/>
    <property type="evidence" value="ECO:0007669"/>
    <property type="project" value="TreeGrafter"/>
</dbReference>
<dbReference type="PANTHER" id="PTHR10920">
    <property type="entry name" value="RIBOSOMAL RNA METHYLTRANSFERASE"/>
    <property type="match status" value="1"/>
</dbReference>
<comment type="similarity">
    <text evidence="1">Belongs to the class I-like SAM-binding methyltransferase superfamily. RNA methyltransferase RlmE family.</text>
</comment>
<evidence type="ECO:0000256" key="2">
    <source>
        <dbReference type="ARBA" id="ARBA00022552"/>
    </source>
</evidence>
<keyword evidence="11" id="KW-1185">Reference proteome</keyword>
<evidence type="ECO:0000259" key="9">
    <source>
        <dbReference type="Pfam" id="PF01728"/>
    </source>
</evidence>
<dbReference type="GO" id="GO:0005739">
    <property type="term" value="C:mitochondrion"/>
    <property type="evidence" value="ECO:0007669"/>
    <property type="project" value="TreeGrafter"/>
</dbReference>
<dbReference type="AlphaFoldDB" id="A0A6G1I2T3"/>
<dbReference type="Gene3D" id="3.40.50.150">
    <property type="entry name" value="Vaccinia Virus protein VP39"/>
    <property type="match status" value="1"/>
</dbReference>
<evidence type="ECO:0000256" key="6">
    <source>
        <dbReference type="ARBA" id="ARBA00041184"/>
    </source>
</evidence>
<evidence type="ECO:0000256" key="4">
    <source>
        <dbReference type="ARBA" id="ARBA00022679"/>
    </source>
</evidence>
<dbReference type="HAMAP" id="MF_01547">
    <property type="entry name" value="RNA_methyltr_E"/>
    <property type="match status" value="1"/>
</dbReference>
<dbReference type="InterPro" id="IPR029063">
    <property type="entry name" value="SAM-dependent_MTases_sf"/>
</dbReference>
<reference evidence="10" key="1">
    <citation type="journal article" date="2020" name="Stud. Mycol.">
        <title>101 Dothideomycetes genomes: a test case for predicting lifestyles and emergence of pathogens.</title>
        <authorList>
            <person name="Haridas S."/>
            <person name="Albert R."/>
            <person name="Binder M."/>
            <person name="Bloem J."/>
            <person name="Labutti K."/>
            <person name="Salamov A."/>
            <person name="Andreopoulos B."/>
            <person name="Baker S."/>
            <person name="Barry K."/>
            <person name="Bills G."/>
            <person name="Bluhm B."/>
            <person name="Cannon C."/>
            <person name="Castanera R."/>
            <person name="Culley D."/>
            <person name="Daum C."/>
            <person name="Ezra D."/>
            <person name="Gonzalez J."/>
            <person name="Henrissat B."/>
            <person name="Kuo A."/>
            <person name="Liang C."/>
            <person name="Lipzen A."/>
            <person name="Lutzoni F."/>
            <person name="Magnuson J."/>
            <person name="Mondo S."/>
            <person name="Nolan M."/>
            <person name="Ohm R."/>
            <person name="Pangilinan J."/>
            <person name="Park H.-J."/>
            <person name="Ramirez L."/>
            <person name="Alfaro M."/>
            <person name="Sun H."/>
            <person name="Tritt A."/>
            <person name="Yoshinaga Y."/>
            <person name="Zwiers L.-H."/>
            <person name="Turgeon B."/>
            <person name="Goodwin S."/>
            <person name="Spatafora J."/>
            <person name="Crous P."/>
            <person name="Grigoriev I."/>
        </authorList>
    </citation>
    <scope>NUCLEOTIDE SEQUENCE</scope>
    <source>
        <strain evidence="10">CBS 262.69</strain>
    </source>
</reference>
<dbReference type="PIRSF" id="PIRSF005461">
    <property type="entry name" value="23S_rRNA_mtase"/>
    <property type="match status" value="1"/>
</dbReference>
<dbReference type="InterPro" id="IPR015507">
    <property type="entry name" value="rRNA-MeTfrase_E"/>
</dbReference>
<dbReference type="InterPro" id="IPR002877">
    <property type="entry name" value="RNA_MeTrfase_FtsJ_dom"/>
</dbReference>
<evidence type="ECO:0000256" key="3">
    <source>
        <dbReference type="ARBA" id="ARBA00022603"/>
    </source>
</evidence>
<dbReference type="EMBL" id="ML996691">
    <property type="protein sequence ID" value="KAF2402608.1"/>
    <property type="molecule type" value="Genomic_DNA"/>
</dbReference>